<comment type="caution">
    <text evidence="3">The sequence shown here is derived from an EMBL/GenBank/DDBJ whole genome shotgun (WGS) entry which is preliminary data.</text>
</comment>
<protein>
    <submittedName>
        <fullName evidence="3">Barstar family protein</fullName>
    </submittedName>
</protein>
<dbReference type="SUPFAM" id="SSF52038">
    <property type="entry name" value="Barstar-related"/>
    <property type="match status" value="1"/>
</dbReference>
<dbReference type="EMBL" id="JBHSHL010000014">
    <property type="protein sequence ID" value="MFC4804257.1"/>
    <property type="molecule type" value="Genomic_DNA"/>
</dbReference>
<dbReference type="Proteomes" id="UP001595916">
    <property type="component" value="Unassembled WGS sequence"/>
</dbReference>
<sequence>MREIHLDGKKMKTAEKTHLYLRVKLDLPYYYGDNLDALWDCLSEISDISIITLENSTVLKKHLGTYADSLIRIFEDYTHENPDFKFEILS</sequence>
<gene>
    <name evidence="3" type="ORF">ACFO4R_04100</name>
</gene>
<dbReference type="InterPro" id="IPR000468">
    <property type="entry name" value="Barstar"/>
</dbReference>
<dbReference type="InterPro" id="IPR035905">
    <property type="entry name" value="Barstar-like_sf"/>
</dbReference>
<name>A0ABV9QJR2_9FIRM</name>
<evidence type="ECO:0000313" key="4">
    <source>
        <dbReference type="Proteomes" id="UP001595916"/>
    </source>
</evidence>
<dbReference type="RefSeq" id="WP_379787759.1">
    <property type="nucleotide sequence ID" value="NZ_JBHSHL010000014.1"/>
</dbReference>
<dbReference type="Pfam" id="PF01337">
    <property type="entry name" value="Barstar"/>
    <property type="match status" value="1"/>
</dbReference>
<comment type="similarity">
    <text evidence="1">Belongs to the barstar family.</text>
</comment>
<reference evidence="4" key="1">
    <citation type="journal article" date="2019" name="Int. J. Syst. Evol. Microbiol.">
        <title>The Global Catalogue of Microorganisms (GCM) 10K type strain sequencing project: providing services to taxonomists for standard genome sequencing and annotation.</title>
        <authorList>
            <consortium name="The Broad Institute Genomics Platform"/>
            <consortium name="The Broad Institute Genome Sequencing Center for Infectious Disease"/>
            <person name="Wu L."/>
            <person name="Ma J."/>
        </authorList>
    </citation>
    <scope>NUCLEOTIDE SEQUENCE [LARGE SCALE GENOMIC DNA]</scope>
    <source>
        <strain evidence="4">CCUG 46385</strain>
    </source>
</reference>
<evidence type="ECO:0000256" key="1">
    <source>
        <dbReference type="ARBA" id="ARBA00006845"/>
    </source>
</evidence>
<evidence type="ECO:0000313" key="3">
    <source>
        <dbReference type="EMBL" id="MFC4804257.1"/>
    </source>
</evidence>
<dbReference type="Gene3D" id="3.30.370.10">
    <property type="entry name" value="Barstar-like"/>
    <property type="match status" value="1"/>
</dbReference>
<feature type="domain" description="Barstar (barnase inhibitor)" evidence="2">
    <location>
        <begin position="1"/>
        <end position="81"/>
    </location>
</feature>
<organism evidence="3 4">
    <name type="scientific">Filifactor villosus</name>
    <dbReference type="NCBI Taxonomy" id="29374"/>
    <lineage>
        <taxon>Bacteria</taxon>
        <taxon>Bacillati</taxon>
        <taxon>Bacillota</taxon>
        <taxon>Clostridia</taxon>
        <taxon>Peptostreptococcales</taxon>
        <taxon>Filifactoraceae</taxon>
        <taxon>Filifactor</taxon>
    </lineage>
</organism>
<evidence type="ECO:0000259" key="2">
    <source>
        <dbReference type="Pfam" id="PF01337"/>
    </source>
</evidence>
<keyword evidence="4" id="KW-1185">Reference proteome</keyword>
<proteinExistence type="inferred from homology"/>
<accession>A0ABV9QJR2</accession>